<reference evidence="7" key="1">
    <citation type="submission" date="2019-06" db="EMBL/GenBank/DDBJ databases">
        <title>Sulfurimonas gotlandica sp. nov., a chemoautotrophic and psychrotolerant epsilonproteobacterium isolated from a pelagic redoxcline, and an emended description of the genus Sulfurimonas.</title>
        <authorList>
            <person name="Wang S."/>
            <person name="Jiang L."/>
            <person name="Shao Z."/>
        </authorList>
    </citation>
    <scope>NUCLEOTIDE SEQUENCE [LARGE SCALE GENOMIC DNA]</scope>
    <source>
        <strain evidence="7">1-1N</strain>
    </source>
</reference>
<accession>A0AAJ4DMQ5</accession>
<evidence type="ECO:0000259" key="5">
    <source>
        <dbReference type="Pfam" id="PF22780"/>
    </source>
</evidence>
<dbReference type="Proteomes" id="UP000326061">
    <property type="component" value="Chromosome"/>
</dbReference>
<keyword evidence="7" id="KW-1185">Reference proteome</keyword>
<evidence type="ECO:0000256" key="2">
    <source>
        <dbReference type="ARBA" id="ARBA00022630"/>
    </source>
</evidence>
<dbReference type="InterPro" id="IPR055178">
    <property type="entry name" value="RsdA/BaiN/AoA(So)-like_dom"/>
</dbReference>
<name>A0AAJ4DMQ5_9BACT</name>
<feature type="domain" description="RsdA/BaiN/AoA(So)-like insert" evidence="5">
    <location>
        <begin position="195"/>
        <end position="357"/>
    </location>
</feature>
<protein>
    <submittedName>
        <fullName evidence="6">NAD(P)/FAD-dependent oxidoreductase</fullName>
    </submittedName>
</protein>
<dbReference type="PANTHER" id="PTHR42887">
    <property type="entry name" value="OS12G0638800 PROTEIN"/>
    <property type="match status" value="1"/>
</dbReference>
<evidence type="ECO:0000256" key="3">
    <source>
        <dbReference type="ARBA" id="ARBA00022827"/>
    </source>
</evidence>
<evidence type="ECO:0000256" key="1">
    <source>
        <dbReference type="ARBA" id="ARBA00001974"/>
    </source>
</evidence>
<dbReference type="AlphaFoldDB" id="A0AAJ4DMQ5"/>
<dbReference type="NCBIfam" id="TIGR00275">
    <property type="entry name" value="aminoacetone oxidase family FAD-binding enzyme"/>
    <property type="match status" value="1"/>
</dbReference>
<dbReference type="Pfam" id="PF22780">
    <property type="entry name" value="HI0933_like_1st"/>
    <property type="match status" value="1"/>
</dbReference>
<proteinExistence type="predicted"/>
<dbReference type="SUPFAM" id="SSF160996">
    <property type="entry name" value="HI0933 insert domain-like"/>
    <property type="match status" value="1"/>
</dbReference>
<dbReference type="RefSeq" id="WP_152299481.1">
    <property type="nucleotide sequence ID" value="NZ_CP041166.1"/>
</dbReference>
<dbReference type="KEGG" id="suln:FJR47_05685"/>
<dbReference type="InterPro" id="IPR036188">
    <property type="entry name" value="FAD/NAD-bd_sf"/>
</dbReference>
<dbReference type="InterPro" id="IPR057661">
    <property type="entry name" value="RsdA/BaiN/AoA(So)_Rossmann"/>
</dbReference>
<dbReference type="EMBL" id="CP041166">
    <property type="protein sequence ID" value="QFR43418.1"/>
    <property type="molecule type" value="Genomic_DNA"/>
</dbReference>
<dbReference type="PRINTS" id="PR00368">
    <property type="entry name" value="FADPNR"/>
</dbReference>
<evidence type="ECO:0000313" key="6">
    <source>
        <dbReference type="EMBL" id="QFR43418.1"/>
    </source>
</evidence>
<dbReference type="Pfam" id="PF03486">
    <property type="entry name" value="HI0933_like"/>
    <property type="match status" value="1"/>
</dbReference>
<dbReference type="PRINTS" id="PR00411">
    <property type="entry name" value="PNDRDTASEI"/>
</dbReference>
<evidence type="ECO:0000259" key="4">
    <source>
        <dbReference type="Pfam" id="PF03486"/>
    </source>
</evidence>
<keyword evidence="3" id="KW-0274">FAD</keyword>
<evidence type="ECO:0000313" key="7">
    <source>
        <dbReference type="Proteomes" id="UP000326061"/>
    </source>
</evidence>
<gene>
    <name evidence="6" type="ORF">FJR47_05685</name>
</gene>
<dbReference type="InterPro" id="IPR004792">
    <property type="entry name" value="BaiN-like"/>
</dbReference>
<comment type="cofactor">
    <cofactor evidence="1">
        <name>FAD</name>
        <dbReference type="ChEBI" id="CHEBI:57692"/>
    </cofactor>
</comment>
<dbReference type="Gene3D" id="2.40.30.10">
    <property type="entry name" value="Translation factors"/>
    <property type="match status" value="1"/>
</dbReference>
<dbReference type="InterPro" id="IPR023166">
    <property type="entry name" value="BaiN-like_dom_sf"/>
</dbReference>
<dbReference type="Gene3D" id="3.50.50.60">
    <property type="entry name" value="FAD/NAD(P)-binding domain"/>
    <property type="match status" value="1"/>
</dbReference>
<keyword evidence="2" id="KW-0285">Flavoprotein</keyword>
<feature type="domain" description="RsdA/BaiN/AoA(So)-like Rossmann fold-like" evidence="4">
    <location>
        <begin position="8"/>
        <end position="411"/>
    </location>
</feature>
<dbReference type="SUPFAM" id="SSF51905">
    <property type="entry name" value="FAD/NAD(P)-binding domain"/>
    <property type="match status" value="1"/>
</dbReference>
<dbReference type="PANTHER" id="PTHR42887:SF2">
    <property type="entry name" value="OS12G0638800 PROTEIN"/>
    <property type="match status" value="1"/>
</dbReference>
<sequence>MKLKQRYDLIVVGAGAAGIIAAITAARLNDKVLLLEKLPQIASKLKATGGGRCNLTNTLNNEEFMSKFGRNGRFMQDALKEFDYKTLINFFKEIGVDTHAPDGFRVFPTSHNSSTIISALIDEMQRVGVEVLVSQRVEKLLVINNQISGIQTTNNIFNTKRVIVATGGLGYPTLGADGDGYKMAQELGHKVTQLYPAMMPLYTKEKWVKNCRADTIAKVELKVDMKKQSKIKVYGDLIFTKNGIRGPVVLDAARDLTPLLEKYGEVPILLNFTKGMNEEQITKYLKELFSKAPHLTILELVNTLLPLELSNEICKLAGVEAHLSYKKIAGEQRAKLINLLAWTPLTVIGHEGFKMAMITRGGVDLREINPKTMQSKIVDGLYFCGEILNLDGPCGGYNLQWSFASGYLAGASFSKNTFIENI</sequence>
<organism evidence="6 7">
    <name type="scientific">Sulfurimonas xiamenensis</name>
    <dbReference type="NCBI Taxonomy" id="2590021"/>
    <lineage>
        <taxon>Bacteria</taxon>
        <taxon>Pseudomonadati</taxon>
        <taxon>Campylobacterota</taxon>
        <taxon>Epsilonproteobacteria</taxon>
        <taxon>Campylobacterales</taxon>
        <taxon>Sulfurimonadaceae</taxon>
        <taxon>Sulfurimonas</taxon>
    </lineage>
</organism>
<dbReference type="Gene3D" id="1.10.8.260">
    <property type="entry name" value="HI0933 insert domain-like"/>
    <property type="match status" value="1"/>
</dbReference>